<reference evidence="8 9" key="1">
    <citation type="journal article" date="2012" name="BMC Genomics">
        <title>Complete genome sequence, lifestyle, and multi-drug resistance of the human pathogen Corynebacterium resistens DSM 45100 isolated from blood samples of a leukemia patient.</title>
        <authorList>
            <person name="Schroder J."/>
            <person name="Maus I."/>
            <person name="Meyer K."/>
            <person name="Wordemann S."/>
            <person name="Blom J."/>
            <person name="Jaenicke S."/>
            <person name="Schneider J."/>
            <person name="Trost E."/>
            <person name="Tauch A."/>
        </authorList>
    </citation>
    <scope>NUCLEOTIDE SEQUENCE [LARGE SCALE GENOMIC DNA]</scope>
    <source>
        <strain evidence="9">DSM 45100 / JCM 12819 / CCUG 50093 / GTC 2026 / SICGH 158</strain>
    </source>
</reference>
<dbReference type="PANTHER" id="PTHR12001">
    <property type="entry name" value="GERANYLGERANYL PYROPHOSPHATE SYNTHASE"/>
    <property type="match status" value="1"/>
</dbReference>
<comment type="similarity">
    <text evidence="3 7">Belongs to the FPP/GGPP synthase family.</text>
</comment>
<dbReference type="STRING" id="662755.CRES_1916"/>
<comment type="pathway">
    <text evidence="2">Isoprenoid biosynthesis.</text>
</comment>
<dbReference type="GO" id="GO:0046872">
    <property type="term" value="F:metal ion binding"/>
    <property type="evidence" value="ECO:0007669"/>
    <property type="project" value="UniProtKB-KW"/>
</dbReference>
<name>F8E2P6_CORRG</name>
<dbReference type="CDD" id="cd00685">
    <property type="entry name" value="Trans_IPPS_HT"/>
    <property type="match status" value="1"/>
</dbReference>
<dbReference type="Pfam" id="PF00348">
    <property type="entry name" value="polyprenyl_synt"/>
    <property type="match status" value="1"/>
</dbReference>
<evidence type="ECO:0000313" key="9">
    <source>
        <dbReference type="Proteomes" id="UP000000492"/>
    </source>
</evidence>
<dbReference type="GO" id="GO:0000010">
    <property type="term" value="F:heptaprenyl diphosphate synthase activity"/>
    <property type="evidence" value="ECO:0007669"/>
    <property type="project" value="UniProtKB-EC"/>
</dbReference>
<dbReference type="HOGENOM" id="CLU_014015_2_3_11"/>
<evidence type="ECO:0000256" key="7">
    <source>
        <dbReference type="RuleBase" id="RU004466"/>
    </source>
</evidence>
<dbReference type="InterPro" id="IPR000092">
    <property type="entry name" value="Polyprenyl_synt"/>
</dbReference>
<evidence type="ECO:0000313" key="8">
    <source>
        <dbReference type="EMBL" id="AEI10269.1"/>
    </source>
</evidence>
<evidence type="ECO:0000256" key="5">
    <source>
        <dbReference type="ARBA" id="ARBA00022723"/>
    </source>
</evidence>
<dbReference type="PANTHER" id="PTHR12001:SF69">
    <property type="entry name" value="ALL TRANS-POLYPRENYL-DIPHOSPHATE SYNTHASE PDSS1"/>
    <property type="match status" value="1"/>
</dbReference>
<keyword evidence="9" id="KW-1185">Reference proteome</keyword>
<dbReference type="SFLD" id="SFLDS00005">
    <property type="entry name" value="Isoprenoid_Synthase_Type_I"/>
    <property type="match status" value="1"/>
</dbReference>
<dbReference type="SUPFAM" id="SSF48576">
    <property type="entry name" value="Terpenoid synthases"/>
    <property type="match status" value="1"/>
</dbReference>
<dbReference type="AlphaFoldDB" id="F8E2P6"/>
<dbReference type="KEGG" id="crd:CRES_1916"/>
<evidence type="ECO:0000256" key="1">
    <source>
        <dbReference type="ARBA" id="ARBA00001946"/>
    </source>
</evidence>
<organism evidence="8 9">
    <name type="scientific">Corynebacterium resistens (strain DSM 45100 / JCM 12819 / GTC 2026 / SICGH 158)</name>
    <dbReference type="NCBI Taxonomy" id="662755"/>
    <lineage>
        <taxon>Bacteria</taxon>
        <taxon>Bacillati</taxon>
        <taxon>Actinomycetota</taxon>
        <taxon>Actinomycetes</taxon>
        <taxon>Mycobacteriales</taxon>
        <taxon>Corynebacteriaceae</taxon>
        <taxon>Corynebacterium</taxon>
    </lineage>
</organism>
<evidence type="ECO:0000256" key="2">
    <source>
        <dbReference type="ARBA" id="ARBA00005128"/>
    </source>
</evidence>
<evidence type="ECO:0000256" key="3">
    <source>
        <dbReference type="ARBA" id="ARBA00006706"/>
    </source>
</evidence>
<sequence length="340" mass="37129">MASTEQAAVKTTPVAPQLGTSELNEMLQARVEVAEKLLRESLMEGEPFLTDKINHLAIAGGKRFRVVFTLLAALYGDKPTSQNVYKAAVVVELTHLATLYHDDVMDEADRRRGADSANMRWGNSIAILAGDYLFAVASDMLADLGAATVSHFASTFRELVTGQMRETVGCAEGEDPIEHYMTVIQEKTGVLIAAAGFLGAEHSGAPAEVRDALHAFGRNMGQVFQIVDDIIDIWSDPEESGKVPGTDLREGVFTLPVLYAMRQEDEVGARLREILTGPVEEDALVEEALELIKRSQGRERAQEQVNLYCEKAEAELQKLPASEATDALRELLGFALKRLG</sequence>
<keyword evidence="5" id="KW-0479">Metal-binding</keyword>
<dbReference type="Proteomes" id="UP000000492">
    <property type="component" value="Chromosome"/>
</dbReference>
<dbReference type="OrthoDB" id="4497239at2"/>
<accession>F8E2P6</accession>
<evidence type="ECO:0000256" key="4">
    <source>
        <dbReference type="ARBA" id="ARBA00022679"/>
    </source>
</evidence>
<dbReference type="InterPro" id="IPR033749">
    <property type="entry name" value="Polyprenyl_synt_CS"/>
</dbReference>
<keyword evidence="6" id="KW-0460">Magnesium</keyword>
<evidence type="ECO:0000256" key="6">
    <source>
        <dbReference type="ARBA" id="ARBA00022842"/>
    </source>
</evidence>
<dbReference type="InterPro" id="IPR008949">
    <property type="entry name" value="Isoprenoid_synthase_dom_sf"/>
</dbReference>
<comment type="cofactor">
    <cofactor evidence="1">
        <name>Mg(2+)</name>
        <dbReference type="ChEBI" id="CHEBI:18420"/>
    </cofactor>
</comment>
<gene>
    <name evidence="8" type="primary">ispB</name>
    <name evidence="8" type="ordered locus">CRES_1916</name>
</gene>
<dbReference type="PROSITE" id="PS00444">
    <property type="entry name" value="POLYPRENYL_SYNTHASE_2"/>
    <property type="match status" value="1"/>
</dbReference>
<dbReference type="EC" id="2.5.1.30" evidence="8"/>
<dbReference type="GO" id="GO:0008299">
    <property type="term" value="P:isoprenoid biosynthetic process"/>
    <property type="evidence" value="ECO:0007669"/>
    <property type="project" value="InterPro"/>
</dbReference>
<dbReference type="RefSeq" id="WP_013889252.1">
    <property type="nucleotide sequence ID" value="NC_015673.1"/>
</dbReference>
<dbReference type="Gene3D" id="1.10.600.10">
    <property type="entry name" value="Farnesyl Diphosphate Synthase"/>
    <property type="match status" value="1"/>
</dbReference>
<proteinExistence type="inferred from homology"/>
<protein>
    <submittedName>
        <fullName evidence="8">Trans-hexaprenyltranstransferase</fullName>
        <ecNumber evidence="8">2.5.1.30</ecNumber>
    </submittedName>
</protein>
<keyword evidence="4 7" id="KW-0808">Transferase</keyword>
<dbReference type="eggNOG" id="COG0142">
    <property type="taxonomic scope" value="Bacteria"/>
</dbReference>
<dbReference type="EMBL" id="CP002857">
    <property type="protein sequence ID" value="AEI10269.1"/>
    <property type="molecule type" value="Genomic_DNA"/>
</dbReference>
<dbReference type="SFLD" id="SFLDG01017">
    <property type="entry name" value="Polyprenyl_Transferase_Like"/>
    <property type="match status" value="1"/>
</dbReference>